<keyword evidence="4" id="KW-1185">Reference proteome</keyword>
<dbReference type="SUPFAM" id="SSF53335">
    <property type="entry name" value="S-adenosyl-L-methionine-dependent methyltransferases"/>
    <property type="match status" value="1"/>
</dbReference>
<keyword evidence="2" id="KW-1133">Transmembrane helix</keyword>
<feature type="transmembrane region" description="Helical" evidence="2">
    <location>
        <begin position="162"/>
        <end position="180"/>
    </location>
</feature>
<feature type="transmembrane region" description="Helical" evidence="2">
    <location>
        <begin position="347"/>
        <end position="367"/>
    </location>
</feature>
<feature type="transmembrane region" description="Helical" evidence="2">
    <location>
        <begin position="290"/>
        <end position="308"/>
    </location>
</feature>
<dbReference type="STRING" id="1166337.SAMN05192580_0822"/>
<feature type="transmembrane region" description="Helical" evidence="2">
    <location>
        <begin position="264"/>
        <end position="283"/>
    </location>
</feature>
<dbReference type="PANTHER" id="PTHR43317:SF1">
    <property type="entry name" value="THERMOSPERMINE SYNTHASE ACAULIS5"/>
    <property type="match status" value="1"/>
</dbReference>
<feature type="transmembrane region" description="Helical" evidence="2">
    <location>
        <begin position="424"/>
        <end position="440"/>
    </location>
</feature>
<evidence type="ECO:0000313" key="4">
    <source>
        <dbReference type="Proteomes" id="UP000198824"/>
    </source>
</evidence>
<feature type="transmembrane region" description="Helical" evidence="2">
    <location>
        <begin position="59"/>
        <end position="79"/>
    </location>
</feature>
<dbReference type="PANTHER" id="PTHR43317">
    <property type="entry name" value="THERMOSPERMINE SYNTHASE ACAULIS5"/>
    <property type="match status" value="1"/>
</dbReference>
<sequence length="738" mass="77591">MTDISASEADARWAPGGGETPAGVRPLFVLTLLTGSFLLFLLQPLVARIALPRLGGAPAVWTSAMLVYQALLLGGYAWAHGLARLAPRTQAALHLLAFLVAALWLPIGLGAGGMPAGADPVWWVPGLFLAGIGPLFLVVAAQAPLMQRWFALAAPQADPFPLYAASNLGSFAGLIAYPMFMEPLLTVATQRWVWSGGFALLALLAAACALRLPRHLPPAARMEGADERIGVRRVLLWMALAAVPSGLILSTSTHLGTDLVAMPLLWVVPLGLYLLSFVLAFAPGRLADRIAALLPLALAAGAATAFAYGAATAMWAIAAALIFLFVAATALHRRVYLLRPAPARLTLYYLALAVGGALGGLFCAVVAPMLFDWGYEGPILILAAAALGLERPWLRLPDRVATVLAIVGAGLGIVGAASEAGGPLAIGAAILLAAGLLAASGRRTLSILLALSLMLATGGWRALVISADGRVRTRSWFGVYTVADRGDRRELISGTTLHGVQRTAPNEQTWPISYYAPSSGVGIALRFVPALYGPKASVGVVGLGTGTLACYARPGERWTFFEIDPAIVRIATDPARFTFLSRCAPKAAIVLGDARLSLAAQPPHALNLLAVDAFSSDAVPMHLLTAEAFAVYGRVLAQDGLLLVHISNRYLDLEPIVAAAAAEGGWAGAVRDYVPSAISAEEGAGRSVWVALTRRTEVLDRLTTDDGRRVGGWTRLRPKPGIRGWTDDYASILPVLRR</sequence>
<keyword evidence="2" id="KW-0812">Transmembrane</keyword>
<gene>
    <name evidence="3" type="ORF">SAMN05192580_0822</name>
</gene>
<evidence type="ECO:0000313" key="3">
    <source>
        <dbReference type="EMBL" id="SFR82143.1"/>
    </source>
</evidence>
<organism evidence="3 4">
    <name type="scientific">Sphingomonas jatrophae</name>
    <dbReference type="NCBI Taxonomy" id="1166337"/>
    <lineage>
        <taxon>Bacteria</taxon>
        <taxon>Pseudomonadati</taxon>
        <taxon>Pseudomonadota</taxon>
        <taxon>Alphaproteobacteria</taxon>
        <taxon>Sphingomonadales</taxon>
        <taxon>Sphingomonadaceae</taxon>
        <taxon>Sphingomonas</taxon>
    </lineage>
</organism>
<accession>A0A1I6JT67</accession>
<feature type="transmembrane region" description="Helical" evidence="2">
    <location>
        <begin position="234"/>
        <end position="252"/>
    </location>
</feature>
<proteinExistence type="predicted"/>
<dbReference type="NCBIfam" id="NF037959">
    <property type="entry name" value="MFS_SpdSyn"/>
    <property type="match status" value="1"/>
</dbReference>
<reference evidence="3 4" key="1">
    <citation type="submission" date="2016-10" db="EMBL/GenBank/DDBJ databases">
        <authorList>
            <person name="de Groot N.N."/>
        </authorList>
    </citation>
    <scope>NUCLEOTIDE SEQUENCE [LARGE SCALE GENOMIC DNA]</scope>
    <source>
        <strain evidence="3 4">S5-249</strain>
    </source>
</reference>
<feature type="transmembrane region" description="Helical" evidence="2">
    <location>
        <begin position="192"/>
        <end position="213"/>
    </location>
</feature>
<evidence type="ECO:0008006" key="5">
    <source>
        <dbReference type="Google" id="ProtNLM"/>
    </source>
</evidence>
<dbReference type="AlphaFoldDB" id="A0A1I6JT67"/>
<dbReference type="EMBL" id="FOZG01000001">
    <property type="protein sequence ID" value="SFR82143.1"/>
    <property type="molecule type" value="Genomic_DNA"/>
</dbReference>
<dbReference type="GO" id="GO:0006596">
    <property type="term" value="P:polyamine biosynthetic process"/>
    <property type="evidence" value="ECO:0007669"/>
    <property type="project" value="UniProtKB-KW"/>
</dbReference>
<dbReference type="Proteomes" id="UP000198824">
    <property type="component" value="Unassembled WGS sequence"/>
</dbReference>
<feature type="transmembrane region" description="Helical" evidence="2">
    <location>
        <begin position="91"/>
        <end position="109"/>
    </location>
</feature>
<feature type="transmembrane region" description="Helical" evidence="2">
    <location>
        <begin position="314"/>
        <end position="335"/>
    </location>
</feature>
<dbReference type="InterPro" id="IPR029063">
    <property type="entry name" value="SAM-dependent_MTases_sf"/>
</dbReference>
<keyword evidence="1" id="KW-0620">Polyamine biosynthesis</keyword>
<dbReference type="RefSeq" id="WP_341350578.1">
    <property type="nucleotide sequence ID" value="NZ_FOZG01000001.1"/>
</dbReference>
<name>A0A1I6JT67_9SPHN</name>
<protein>
    <recommendedName>
        <fullName evidence="5">Spermidine synthase</fullName>
    </recommendedName>
</protein>
<feature type="transmembrane region" description="Helical" evidence="2">
    <location>
        <begin position="121"/>
        <end position="141"/>
    </location>
</feature>
<feature type="transmembrane region" description="Helical" evidence="2">
    <location>
        <begin position="27"/>
        <end position="47"/>
    </location>
</feature>
<evidence type="ECO:0000256" key="2">
    <source>
        <dbReference type="SAM" id="Phobius"/>
    </source>
</evidence>
<keyword evidence="2" id="KW-0472">Membrane</keyword>
<feature type="transmembrane region" description="Helical" evidence="2">
    <location>
        <begin position="447"/>
        <end position="465"/>
    </location>
</feature>
<dbReference type="Gene3D" id="3.40.50.150">
    <property type="entry name" value="Vaccinia Virus protein VP39"/>
    <property type="match status" value="1"/>
</dbReference>
<evidence type="ECO:0000256" key="1">
    <source>
        <dbReference type="ARBA" id="ARBA00023115"/>
    </source>
</evidence>